<accession>A0A9P6QXG1</accession>
<evidence type="ECO:0000313" key="2">
    <source>
        <dbReference type="Proteomes" id="UP000823405"/>
    </source>
</evidence>
<dbReference type="Proteomes" id="UP000823405">
    <property type="component" value="Unassembled WGS sequence"/>
</dbReference>
<gene>
    <name evidence="1" type="ORF">BGZ97_001646</name>
</gene>
<protein>
    <submittedName>
        <fullName evidence="1">Uncharacterized protein</fullName>
    </submittedName>
</protein>
<name>A0A9P6QXG1_9FUNG</name>
<keyword evidence="2" id="KW-1185">Reference proteome</keyword>
<evidence type="ECO:0000313" key="1">
    <source>
        <dbReference type="EMBL" id="KAG0304040.1"/>
    </source>
</evidence>
<sequence length="309" mass="33795">MTETEASKVGLYLAAPSLPPPGILSPASPTTIAAATMSTQAAPAAEIPRPLVARRSLRQEKSHSSFSSTVGSSLPAPLMTANLGVVSRTVDSLPISASNNSLDTPCSAGMAMSPFSSLDALSQSLLNIETQMRRPSFLMNRRTSILSTLFATNSIALEQYDRQDQPSPFPSTDSLTIEPAEVEPSNLFVGVPKERCEENGAGPLDTLHCVSESVQAMDWRAWHGSWIRRRIRPEDDSSIVILQQHHLLITQHCSESSNHPRQATIPKASTTPHALYDLPFFNHLLFYHLSARHIRILSHVDILRPIRPP</sequence>
<dbReference type="OrthoDB" id="2425609at2759"/>
<reference evidence="1" key="1">
    <citation type="journal article" date="2020" name="Fungal Divers.">
        <title>Resolving the Mortierellaceae phylogeny through synthesis of multi-gene phylogenetics and phylogenomics.</title>
        <authorList>
            <person name="Vandepol N."/>
            <person name="Liber J."/>
            <person name="Desiro A."/>
            <person name="Na H."/>
            <person name="Kennedy M."/>
            <person name="Barry K."/>
            <person name="Grigoriev I.V."/>
            <person name="Miller A.N."/>
            <person name="O'Donnell K."/>
            <person name="Stajich J.E."/>
            <person name="Bonito G."/>
        </authorList>
    </citation>
    <scope>NUCLEOTIDE SEQUENCE</scope>
    <source>
        <strain evidence="1">NVP60</strain>
    </source>
</reference>
<dbReference type="EMBL" id="JAAAIN010001342">
    <property type="protein sequence ID" value="KAG0304040.1"/>
    <property type="molecule type" value="Genomic_DNA"/>
</dbReference>
<comment type="caution">
    <text evidence="1">The sequence shown here is derived from an EMBL/GenBank/DDBJ whole genome shotgun (WGS) entry which is preliminary data.</text>
</comment>
<proteinExistence type="predicted"/>
<organism evidence="1 2">
    <name type="scientific">Linnemannia gamsii</name>
    <dbReference type="NCBI Taxonomy" id="64522"/>
    <lineage>
        <taxon>Eukaryota</taxon>
        <taxon>Fungi</taxon>
        <taxon>Fungi incertae sedis</taxon>
        <taxon>Mucoromycota</taxon>
        <taxon>Mortierellomycotina</taxon>
        <taxon>Mortierellomycetes</taxon>
        <taxon>Mortierellales</taxon>
        <taxon>Mortierellaceae</taxon>
        <taxon>Linnemannia</taxon>
    </lineage>
</organism>
<dbReference type="AlphaFoldDB" id="A0A9P6QXG1"/>